<dbReference type="Pfam" id="PF02518">
    <property type="entry name" value="HATPase_c"/>
    <property type="match status" value="1"/>
</dbReference>
<keyword evidence="7" id="KW-0067">ATP-binding</keyword>
<evidence type="ECO:0000313" key="11">
    <source>
        <dbReference type="Proteomes" id="UP000248214"/>
    </source>
</evidence>
<dbReference type="SMART" id="SM00388">
    <property type="entry name" value="HisKA"/>
    <property type="match status" value="1"/>
</dbReference>
<organism evidence="10 11">
    <name type="scientific">Salipaludibacillus keqinensis</name>
    <dbReference type="NCBI Taxonomy" id="2045207"/>
    <lineage>
        <taxon>Bacteria</taxon>
        <taxon>Bacillati</taxon>
        <taxon>Bacillota</taxon>
        <taxon>Bacilli</taxon>
        <taxon>Bacillales</taxon>
        <taxon>Bacillaceae</taxon>
    </lineage>
</organism>
<dbReference type="PROSITE" id="PS50109">
    <property type="entry name" value="HIS_KIN"/>
    <property type="match status" value="1"/>
</dbReference>
<keyword evidence="3" id="KW-0597">Phosphoprotein</keyword>
<dbReference type="InterPro" id="IPR004358">
    <property type="entry name" value="Sig_transdc_His_kin-like_C"/>
</dbReference>
<dbReference type="Pfam" id="PF00512">
    <property type="entry name" value="HisKA"/>
    <property type="match status" value="1"/>
</dbReference>
<dbReference type="SUPFAM" id="SSF55874">
    <property type="entry name" value="ATPase domain of HSP90 chaperone/DNA topoisomerase II/histidine kinase"/>
    <property type="match status" value="1"/>
</dbReference>
<dbReference type="PANTHER" id="PTHR43065">
    <property type="entry name" value="SENSOR HISTIDINE KINASE"/>
    <property type="match status" value="1"/>
</dbReference>
<dbReference type="PANTHER" id="PTHR43065:SF10">
    <property type="entry name" value="PEROXIDE STRESS-ACTIVATED HISTIDINE KINASE MAK3"/>
    <property type="match status" value="1"/>
</dbReference>
<dbReference type="Proteomes" id="UP000248214">
    <property type="component" value="Unassembled WGS sequence"/>
</dbReference>
<dbReference type="EC" id="2.7.13.3" evidence="2"/>
<dbReference type="SMART" id="SM00387">
    <property type="entry name" value="HATPase_c"/>
    <property type="match status" value="1"/>
</dbReference>
<keyword evidence="8" id="KW-0902">Two-component regulatory system</keyword>
<evidence type="ECO:0000259" key="9">
    <source>
        <dbReference type="PROSITE" id="PS50109"/>
    </source>
</evidence>
<name>A0A323TXF0_9BACI</name>
<dbReference type="GO" id="GO:0000155">
    <property type="term" value="F:phosphorelay sensor kinase activity"/>
    <property type="evidence" value="ECO:0007669"/>
    <property type="project" value="InterPro"/>
</dbReference>
<keyword evidence="4" id="KW-0808">Transferase</keyword>
<evidence type="ECO:0000256" key="8">
    <source>
        <dbReference type="ARBA" id="ARBA00023012"/>
    </source>
</evidence>
<evidence type="ECO:0000256" key="6">
    <source>
        <dbReference type="ARBA" id="ARBA00022777"/>
    </source>
</evidence>
<evidence type="ECO:0000313" key="10">
    <source>
        <dbReference type="EMBL" id="PYZ94275.1"/>
    </source>
</evidence>
<dbReference type="PRINTS" id="PR00344">
    <property type="entry name" value="BCTRLSENSOR"/>
</dbReference>
<dbReference type="InterPro" id="IPR003661">
    <property type="entry name" value="HisK_dim/P_dom"/>
</dbReference>
<reference evidence="10 11" key="1">
    <citation type="submission" date="2017-10" db="EMBL/GenBank/DDBJ databases">
        <title>Bacillus sp. nov., a halophilic bacterium isolated from a Keqin Lake.</title>
        <authorList>
            <person name="Wang H."/>
        </authorList>
    </citation>
    <scope>NUCLEOTIDE SEQUENCE [LARGE SCALE GENOMIC DNA]</scope>
    <source>
        <strain evidence="10 11">KQ-12</strain>
    </source>
</reference>
<sequence>MIKETFHMKKVNEWPIYLEMIYLSSDFCMVLNEDLEIEEVITEDQQLRMALEHPFQSFAPNPAFENFIYSIVKNSISTTKQIFTIEKHNSYQCKGKKVEDKIVILGKKCASVIQKRDGILDNLPIPAMLIDIDGKIVKFNSHLQNLHSRLDIPENLLDPLVTSQWSHPVFKEYFHVFQQLLESKQTVTREYRTEEVRLKLQGVVDGNHYVIMMKDESFQRRFEQLLSYQQQMQAVSQIAAGVAHELRNPLSVIKGFVQLSKYSNNLDKYYDTIYSEIDRMNKIIEDFLSISRKKIDKRYIHPAELVESMLVIFRSECILHDVEFIYKLGNCEGYLYVNEQMLKQVLINIMRNSIEAYEGQKRNRTFNLQTFIEDGFYVIQLKDNGPGIAPELFEKINEPFFTTKEKGTGIGIPLARQIIEEHKGKFIIDSTYGKGTLISIQLPLENKPPL</sequence>
<keyword evidence="6 10" id="KW-0418">Kinase</keyword>
<evidence type="ECO:0000256" key="4">
    <source>
        <dbReference type="ARBA" id="ARBA00022679"/>
    </source>
</evidence>
<comment type="caution">
    <text evidence="10">The sequence shown here is derived from an EMBL/GenBank/DDBJ whole genome shotgun (WGS) entry which is preliminary data.</text>
</comment>
<accession>A0A323TXF0</accession>
<dbReference type="EMBL" id="PDOD01000001">
    <property type="protein sequence ID" value="PYZ94275.1"/>
    <property type="molecule type" value="Genomic_DNA"/>
</dbReference>
<dbReference type="InterPro" id="IPR036890">
    <property type="entry name" value="HATPase_C_sf"/>
</dbReference>
<keyword evidence="5" id="KW-0547">Nucleotide-binding</keyword>
<protein>
    <recommendedName>
        <fullName evidence="2">histidine kinase</fullName>
        <ecNumber evidence="2">2.7.13.3</ecNumber>
    </recommendedName>
</protein>
<evidence type="ECO:0000256" key="3">
    <source>
        <dbReference type="ARBA" id="ARBA00022553"/>
    </source>
</evidence>
<dbReference type="AlphaFoldDB" id="A0A323TXF0"/>
<dbReference type="CDD" id="cd00082">
    <property type="entry name" value="HisKA"/>
    <property type="match status" value="1"/>
</dbReference>
<evidence type="ECO:0000256" key="7">
    <source>
        <dbReference type="ARBA" id="ARBA00022840"/>
    </source>
</evidence>
<evidence type="ECO:0000256" key="5">
    <source>
        <dbReference type="ARBA" id="ARBA00022741"/>
    </source>
</evidence>
<keyword evidence="11" id="KW-1185">Reference proteome</keyword>
<feature type="domain" description="Histidine kinase" evidence="9">
    <location>
        <begin position="241"/>
        <end position="446"/>
    </location>
</feature>
<evidence type="ECO:0000256" key="1">
    <source>
        <dbReference type="ARBA" id="ARBA00000085"/>
    </source>
</evidence>
<dbReference type="InterPro" id="IPR036097">
    <property type="entry name" value="HisK_dim/P_sf"/>
</dbReference>
<dbReference type="InterPro" id="IPR005467">
    <property type="entry name" value="His_kinase_dom"/>
</dbReference>
<evidence type="ECO:0000256" key="2">
    <source>
        <dbReference type="ARBA" id="ARBA00012438"/>
    </source>
</evidence>
<dbReference type="Gene3D" id="3.30.565.10">
    <property type="entry name" value="Histidine kinase-like ATPase, C-terminal domain"/>
    <property type="match status" value="1"/>
</dbReference>
<comment type="catalytic activity">
    <reaction evidence="1">
        <text>ATP + protein L-histidine = ADP + protein N-phospho-L-histidine.</text>
        <dbReference type="EC" id="2.7.13.3"/>
    </reaction>
</comment>
<dbReference type="Gene3D" id="1.10.287.130">
    <property type="match status" value="1"/>
</dbReference>
<dbReference type="InterPro" id="IPR003594">
    <property type="entry name" value="HATPase_dom"/>
</dbReference>
<dbReference type="SUPFAM" id="SSF47384">
    <property type="entry name" value="Homodimeric domain of signal transducing histidine kinase"/>
    <property type="match status" value="1"/>
</dbReference>
<proteinExistence type="predicted"/>
<gene>
    <name evidence="10" type="ORF">CR194_01680</name>
</gene>
<dbReference type="GO" id="GO:0005524">
    <property type="term" value="F:ATP binding"/>
    <property type="evidence" value="ECO:0007669"/>
    <property type="project" value="UniProtKB-KW"/>
</dbReference>